<dbReference type="SMART" id="SM00184">
    <property type="entry name" value="RING"/>
    <property type="match status" value="1"/>
</dbReference>
<dbReference type="OrthoDB" id="8062037at2759"/>
<feature type="compositionally biased region" description="Gly residues" evidence="15">
    <location>
        <begin position="200"/>
        <end position="212"/>
    </location>
</feature>
<dbReference type="EMBL" id="NKQK01000023">
    <property type="protein sequence ID" value="PSR94745.1"/>
    <property type="molecule type" value="Genomic_DNA"/>
</dbReference>
<dbReference type="Gramene" id="PSR94745">
    <property type="protein sequence ID" value="PSR94745"/>
    <property type="gene ID" value="CEY00_Acc25499"/>
</dbReference>
<keyword evidence="5" id="KW-0808">Transferase</keyword>
<keyword evidence="8 14" id="KW-0863">Zinc-finger</keyword>
<dbReference type="PANTHER" id="PTHR46913">
    <property type="entry name" value="RING-H2 FINGER PROTEIN ATL16"/>
    <property type="match status" value="1"/>
</dbReference>
<dbReference type="PANTHER" id="PTHR46913:SF1">
    <property type="entry name" value="RING-H2 FINGER PROTEIN ATL16"/>
    <property type="match status" value="1"/>
</dbReference>
<evidence type="ECO:0000256" key="14">
    <source>
        <dbReference type="PROSITE-ProRule" id="PRU00175"/>
    </source>
</evidence>
<keyword evidence="10" id="KW-0862">Zinc</keyword>
<evidence type="ECO:0000256" key="1">
    <source>
        <dbReference type="ARBA" id="ARBA00000900"/>
    </source>
</evidence>
<evidence type="ECO:0000313" key="18">
    <source>
        <dbReference type="EMBL" id="PSR94745.1"/>
    </source>
</evidence>
<dbReference type="InterPro" id="IPR013083">
    <property type="entry name" value="Znf_RING/FYVE/PHD"/>
</dbReference>
<dbReference type="InterPro" id="IPR044600">
    <property type="entry name" value="ATL1/ATL16-like"/>
</dbReference>
<comment type="pathway">
    <text evidence="3">Protein modification; protein ubiquitination.</text>
</comment>
<keyword evidence="7" id="KW-0479">Metal-binding</keyword>
<dbReference type="Gene3D" id="3.30.40.10">
    <property type="entry name" value="Zinc/RING finger domain, C3HC4 (zinc finger)"/>
    <property type="match status" value="1"/>
</dbReference>
<feature type="transmembrane region" description="Helical" evidence="16">
    <location>
        <begin position="26"/>
        <end position="47"/>
    </location>
</feature>
<dbReference type="STRING" id="1590841.A0A2R6PNV3"/>
<comment type="similarity">
    <text evidence="13">Belongs to the RING-type zinc finger family. ATL subfamily.</text>
</comment>
<keyword evidence="12 16" id="KW-0472">Membrane</keyword>
<reference evidence="18 19" key="1">
    <citation type="submission" date="2017-07" db="EMBL/GenBank/DDBJ databases">
        <title>An improved, manually edited Actinidia chinensis var. chinensis (kiwifruit) genome highlights the challenges associated with draft genomes and gene prediction in plants.</title>
        <authorList>
            <person name="Pilkington S."/>
            <person name="Crowhurst R."/>
            <person name="Hilario E."/>
            <person name="Nardozza S."/>
            <person name="Fraser L."/>
            <person name="Peng Y."/>
            <person name="Gunaseelan K."/>
            <person name="Simpson R."/>
            <person name="Tahir J."/>
            <person name="Deroles S."/>
            <person name="Templeton K."/>
            <person name="Luo Z."/>
            <person name="Davy M."/>
            <person name="Cheng C."/>
            <person name="Mcneilage M."/>
            <person name="Scaglione D."/>
            <person name="Liu Y."/>
            <person name="Zhang Q."/>
            <person name="Datson P."/>
            <person name="De Silva N."/>
            <person name="Gardiner S."/>
            <person name="Bassett H."/>
            <person name="Chagne D."/>
            <person name="Mccallum J."/>
            <person name="Dzierzon H."/>
            <person name="Deng C."/>
            <person name="Wang Y.-Y."/>
            <person name="Barron N."/>
            <person name="Manako K."/>
            <person name="Bowen J."/>
            <person name="Foster T."/>
            <person name="Erridge Z."/>
            <person name="Tiffin H."/>
            <person name="Waite C."/>
            <person name="Davies K."/>
            <person name="Grierson E."/>
            <person name="Laing W."/>
            <person name="Kirk R."/>
            <person name="Chen X."/>
            <person name="Wood M."/>
            <person name="Montefiori M."/>
            <person name="Brummell D."/>
            <person name="Schwinn K."/>
            <person name="Catanach A."/>
            <person name="Fullerton C."/>
            <person name="Li D."/>
            <person name="Meiyalaghan S."/>
            <person name="Nieuwenhuizen N."/>
            <person name="Read N."/>
            <person name="Prakash R."/>
            <person name="Hunter D."/>
            <person name="Zhang H."/>
            <person name="Mckenzie M."/>
            <person name="Knabel M."/>
            <person name="Harris A."/>
            <person name="Allan A."/>
            <person name="Chen A."/>
            <person name="Janssen B."/>
            <person name="Plunkett B."/>
            <person name="Dwamena C."/>
            <person name="Voogd C."/>
            <person name="Leif D."/>
            <person name="Lafferty D."/>
            <person name="Souleyre E."/>
            <person name="Varkonyi-Gasic E."/>
            <person name="Gambi F."/>
            <person name="Hanley J."/>
            <person name="Yao J.-L."/>
            <person name="Cheung J."/>
            <person name="David K."/>
            <person name="Warren B."/>
            <person name="Marsh K."/>
            <person name="Snowden K."/>
            <person name="Lin-Wang K."/>
            <person name="Brian L."/>
            <person name="Martinez-Sanchez M."/>
            <person name="Wang M."/>
            <person name="Ileperuma N."/>
            <person name="Macnee N."/>
            <person name="Campin R."/>
            <person name="Mcatee P."/>
            <person name="Drummond R."/>
            <person name="Espley R."/>
            <person name="Ireland H."/>
            <person name="Wu R."/>
            <person name="Atkinson R."/>
            <person name="Karunairetnam S."/>
            <person name="Bulley S."/>
            <person name="Chunkath S."/>
            <person name="Hanley Z."/>
            <person name="Storey R."/>
            <person name="Thrimawithana A."/>
            <person name="Thomson S."/>
            <person name="David C."/>
            <person name="Testolin R."/>
        </authorList>
    </citation>
    <scope>NUCLEOTIDE SEQUENCE [LARGE SCALE GENOMIC DNA]</scope>
    <source>
        <strain evidence="19">cv. Red5</strain>
        <tissue evidence="18">Young leaf</tissue>
    </source>
</reference>
<evidence type="ECO:0000256" key="6">
    <source>
        <dbReference type="ARBA" id="ARBA00022692"/>
    </source>
</evidence>
<keyword evidence="6 16" id="KW-0812">Transmembrane</keyword>
<organism evidence="18 19">
    <name type="scientific">Actinidia chinensis var. chinensis</name>
    <name type="common">Chinese soft-hair kiwi</name>
    <dbReference type="NCBI Taxonomy" id="1590841"/>
    <lineage>
        <taxon>Eukaryota</taxon>
        <taxon>Viridiplantae</taxon>
        <taxon>Streptophyta</taxon>
        <taxon>Embryophyta</taxon>
        <taxon>Tracheophyta</taxon>
        <taxon>Spermatophyta</taxon>
        <taxon>Magnoliopsida</taxon>
        <taxon>eudicotyledons</taxon>
        <taxon>Gunneridae</taxon>
        <taxon>Pentapetalae</taxon>
        <taxon>asterids</taxon>
        <taxon>Ericales</taxon>
        <taxon>Actinidiaceae</taxon>
        <taxon>Actinidia</taxon>
    </lineage>
</organism>
<dbReference type="PROSITE" id="PS50089">
    <property type="entry name" value="ZF_RING_2"/>
    <property type="match status" value="1"/>
</dbReference>
<dbReference type="EC" id="2.3.2.27" evidence="4"/>
<proteinExistence type="inferred from homology"/>
<dbReference type="InterPro" id="IPR001841">
    <property type="entry name" value="Znf_RING"/>
</dbReference>
<dbReference type="AlphaFoldDB" id="A0A2R6PNV3"/>
<evidence type="ECO:0000256" key="3">
    <source>
        <dbReference type="ARBA" id="ARBA00004906"/>
    </source>
</evidence>
<dbReference type="Proteomes" id="UP000241394">
    <property type="component" value="Chromosome LG23"/>
</dbReference>
<evidence type="ECO:0000256" key="10">
    <source>
        <dbReference type="ARBA" id="ARBA00022833"/>
    </source>
</evidence>
<evidence type="ECO:0000256" key="8">
    <source>
        <dbReference type="ARBA" id="ARBA00022771"/>
    </source>
</evidence>
<evidence type="ECO:0000256" key="5">
    <source>
        <dbReference type="ARBA" id="ARBA00022679"/>
    </source>
</evidence>
<evidence type="ECO:0000256" key="16">
    <source>
        <dbReference type="SAM" id="Phobius"/>
    </source>
</evidence>
<evidence type="ECO:0000313" key="19">
    <source>
        <dbReference type="Proteomes" id="UP000241394"/>
    </source>
</evidence>
<dbReference type="SUPFAM" id="SSF57850">
    <property type="entry name" value="RING/U-box"/>
    <property type="match status" value="1"/>
</dbReference>
<evidence type="ECO:0000256" key="7">
    <source>
        <dbReference type="ARBA" id="ARBA00022723"/>
    </source>
</evidence>
<comment type="catalytic activity">
    <reaction evidence="1">
        <text>S-ubiquitinyl-[E2 ubiquitin-conjugating enzyme]-L-cysteine + [acceptor protein]-L-lysine = [E2 ubiquitin-conjugating enzyme]-L-cysteine + N(6)-ubiquitinyl-[acceptor protein]-L-lysine.</text>
        <dbReference type="EC" id="2.3.2.27"/>
    </reaction>
</comment>
<keyword evidence="11 16" id="KW-1133">Transmembrane helix</keyword>
<feature type="domain" description="RING-type" evidence="17">
    <location>
        <begin position="121"/>
        <end position="163"/>
    </location>
</feature>
<evidence type="ECO:0000256" key="9">
    <source>
        <dbReference type="ARBA" id="ARBA00022786"/>
    </source>
</evidence>
<feature type="region of interest" description="Disordered" evidence="15">
    <location>
        <begin position="191"/>
        <end position="212"/>
    </location>
</feature>
<keyword evidence="9" id="KW-0833">Ubl conjugation pathway</keyword>
<evidence type="ECO:0000256" key="12">
    <source>
        <dbReference type="ARBA" id="ARBA00023136"/>
    </source>
</evidence>
<dbReference type="GO" id="GO:0016020">
    <property type="term" value="C:membrane"/>
    <property type="evidence" value="ECO:0007669"/>
    <property type="project" value="UniProtKB-SubCell"/>
</dbReference>
<name>A0A2R6PNV3_ACTCC</name>
<evidence type="ECO:0000256" key="2">
    <source>
        <dbReference type="ARBA" id="ARBA00004167"/>
    </source>
</evidence>
<evidence type="ECO:0000259" key="17">
    <source>
        <dbReference type="PROSITE" id="PS50089"/>
    </source>
</evidence>
<comment type="caution">
    <text evidence="18">The sequence shown here is derived from an EMBL/GenBank/DDBJ whole genome shotgun (WGS) entry which is preliminary data.</text>
</comment>
<sequence length="212" mass="23561">MDDNSAAIARNSDSSNDYSAYNGNRWLISLSILVTFGITVAICHFYIRWLHQQRRDRQLQLQLAEHPLRRRSPLSEYVFNLGPTVPTSIPHKGLERAVLKSLPTSFYNPATHGQGGAPLECAVCLSEFGNNDLIRLLPKCNHCFHILCIDMWFYSHSNCPLCRVPVKPVQYPVKMVTGLCPNCQRDDYEAQVGGSSSDPGVGGRKNSGVQAG</sequence>
<dbReference type="GO" id="GO:0016567">
    <property type="term" value="P:protein ubiquitination"/>
    <property type="evidence" value="ECO:0007669"/>
    <property type="project" value="InterPro"/>
</dbReference>
<dbReference type="InParanoid" id="A0A2R6PNV3"/>
<evidence type="ECO:0000256" key="4">
    <source>
        <dbReference type="ARBA" id="ARBA00012483"/>
    </source>
</evidence>
<keyword evidence="19" id="KW-1185">Reference proteome</keyword>
<dbReference type="Pfam" id="PF13639">
    <property type="entry name" value="zf-RING_2"/>
    <property type="match status" value="1"/>
</dbReference>
<dbReference type="GO" id="GO:0061630">
    <property type="term" value="F:ubiquitin protein ligase activity"/>
    <property type="evidence" value="ECO:0007669"/>
    <property type="project" value="UniProtKB-EC"/>
</dbReference>
<dbReference type="GO" id="GO:0008270">
    <property type="term" value="F:zinc ion binding"/>
    <property type="evidence" value="ECO:0007669"/>
    <property type="project" value="UniProtKB-KW"/>
</dbReference>
<evidence type="ECO:0000256" key="13">
    <source>
        <dbReference type="ARBA" id="ARBA00024209"/>
    </source>
</evidence>
<dbReference type="FunFam" id="3.30.40.10:FF:000187">
    <property type="entry name" value="E3 ubiquitin-protein ligase ATL6"/>
    <property type="match status" value="1"/>
</dbReference>
<comment type="subcellular location">
    <subcellularLocation>
        <location evidence="2">Membrane</location>
        <topology evidence="2">Single-pass membrane protein</topology>
    </subcellularLocation>
</comment>
<evidence type="ECO:0000256" key="15">
    <source>
        <dbReference type="SAM" id="MobiDB-lite"/>
    </source>
</evidence>
<accession>A0A2R6PNV3</accession>
<dbReference type="CDD" id="cd16461">
    <property type="entry name" value="RING-H2_EL5-like"/>
    <property type="match status" value="1"/>
</dbReference>
<gene>
    <name evidence="18" type="ORF">CEY00_Acc25499</name>
</gene>
<reference evidence="19" key="2">
    <citation type="journal article" date="2018" name="BMC Genomics">
        <title>A manually annotated Actinidia chinensis var. chinensis (kiwifruit) genome highlights the challenges associated with draft genomes and gene prediction in plants.</title>
        <authorList>
            <person name="Pilkington S.M."/>
            <person name="Crowhurst R."/>
            <person name="Hilario E."/>
            <person name="Nardozza S."/>
            <person name="Fraser L."/>
            <person name="Peng Y."/>
            <person name="Gunaseelan K."/>
            <person name="Simpson R."/>
            <person name="Tahir J."/>
            <person name="Deroles S.C."/>
            <person name="Templeton K."/>
            <person name="Luo Z."/>
            <person name="Davy M."/>
            <person name="Cheng C."/>
            <person name="McNeilage M."/>
            <person name="Scaglione D."/>
            <person name="Liu Y."/>
            <person name="Zhang Q."/>
            <person name="Datson P."/>
            <person name="De Silva N."/>
            <person name="Gardiner S.E."/>
            <person name="Bassett H."/>
            <person name="Chagne D."/>
            <person name="McCallum J."/>
            <person name="Dzierzon H."/>
            <person name="Deng C."/>
            <person name="Wang Y.Y."/>
            <person name="Barron L."/>
            <person name="Manako K."/>
            <person name="Bowen J."/>
            <person name="Foster T.M."/>
            <person name="Erridge Z.A."/>
            <person name="Tiffin H."/>
            <person name="Waite C.N."/>
            <person name="Davies K.M."/>
            <person name="Grierson E.P."/>
            <person name="Laing W.A."/>
            <person name="Kirk R."/>
            <person name="Chen X."/>
            <person name="Wood M."/>
            <person name="Montefiori M."/>
            <person name="Brummell D.A."/>
            <person name="Schwinn K.E."/>
            <person name="Catanach A."/>
            <person name="Fullerton C."/>
            <person name="Li D."/>
            <person name="Meiyalaghan S."/>
            <person name="Nieuwenhuizen N."/>
            <person name="Read N."/>
            <person name="Prakash R."/>
            <person name="Hunter D."/>
            <person name="Zhang H."/>
            <person name="McKenzie M."/>
            <person name="Knabel M."/>
            <person name="Harris A."/>
            <person name="Allan A.C."/>
            <person name="Gleave A."/>
            <person name="Chen A."/>
            <person name="Janssen B.J."/>
            <person name="Plunkett B."/>
            <person name="Ampomah-Dwamena C."/>
            <person name="Voogd C."/>
            <person name="Leif D."/>
            <person name="Lafferty D."/>
            <person name="Souleyre E.J.F."/>
            <person name="Varkonyi-Gasic E."/>
            <person name="Gambi F."/>
            <person name="Hanley J."/>
            <person name="Yao J.L."/>
            <person name="Cheung J."/>
            <person name="David K.M."/>
            <person name="Warren B."/>
            <person name="Marsh K."/>
            <person name="Snowden K.C."/>
            <person name="Lin-Wang K."/>
            <person name="Brian L."/>
            <person name="Martinez-Sanchez M."/>
            <person name="Wang M."/>
            <person name="Ileperuma N."/>
            <person name="Macnee N."/>
            <person name="Campin R."/>
            <person name="McAtee P."/>
            <person name="Drummond R.S.M."/>
            <person name="Espley R.V."/>
            <person name="Ireland H.S."/>
            <person name="Wu R."/>
            <person name="Atkinson R.G."/>
            <person name="Karunairetnam S."/>
            <person name="Bulley S."/>
            <person name="Chunkath S."/>
            <person name="Hanley Z."/>
            <person name="Storey R."/>
            <person name="Thrimawithana A.H."/>
            <person name="Thomson S."/>
            <person name="David C."/>
            <person name="Testolin R."/>
            <person name="Huang H."/>
            <person name="Hellens R.P."/>
            <person name="Schaffer R.J."/>
        </authorList>
    </citation>
    <scope>NUCLEOTIDE SEQUENCE [LARGE SCALE GENOMIC DNA]</scope>
    <source>
        <strain evidence="19">cv. Red5</strain>
    </source>
</reference>
<evidence type="ECO:0000256" key="11">
    <source>
        <dbReference type="ARBA" id="ARBA00022989"/>
    </source>
</evidence>
<protein>
    <recommendedName>
        <fullName evidence="4">RING-type E3 ubiquitin transferase</fullName>
        <ecNumber evidence="4">2.3.2.27</ecNumber>
    </recommendedName>
</protein>